<evidence type="ECO:0000259" key="13">
    <source>
        <dbReference type="PROSITE" id="PS50109"/>
    </source>
</evidence>
<keyword evidence="4" id="KW-1003">Cell membrane</keyword>
<dbReference type="EMBL" id="LGTO01000007">
    <property type="protein sequence ID" value="KNE19535.1"/>
    <property type="molecule type" value="Genomic_DNA"/>
</dbReference>
<dbReference type="InterPro" id="IPR050351">
    <property type="entry name" value="BphY/WalK/GraS-like"/>
</dbReference>
<dbReference type="OrthoDB" id="9813151at2"/>
<dbReference type="GO" id="GO:0005524">
    <property type="term" value="F:ATP binding"/>
    <property type="evidence" value="ECO:0007669"/>
    <property type="project" value="UniProtKB-KW"/>
</dbReference>
<dbReference type="CDD" id="cd00075">
    <property type="entry name" value="HATPase"/>
    <property type="match status" value="1"/>
</dbReference>
<dbReference type="GO" id="GO:0005886">
    <property type="term" value="C:plasma membrane"/>
    <property type="evidence" value="ECO:0007669"/>
    <property type="project" value="UniProtKB-SubCell"/>
</dbReference>
<keyword evidence="15" id="KW-1185">Reference proteome</keyword>
<evidence type="ECO:0000256" key="9">
    <source>
        <dbReference type="ARBA" id="ARBA00022840"/>
    </source>
</evidence>
<dbReference type="RefSeq" id="WP_050352075.1">
    <property type="nucleotide sequence ID" value="NZ_CP073011.1"/>
</dbReference>
<dbReference type="PRINTS" id="PR00344">
    <property type="entry name" value="BCTRLSENSOR"/>
</dbReference>
<evidence type="ECO:0000256" key="5">
    <source>
        <dbReference type="ARBA" id="ARBA00022553"/>
    </source>
</evidence>
<keyword evidence="11 12" id="KW-0472">Membrane</keyword>
<dbReference type="SMART" id="SM00387">
    <property type="entry name" value="HATPase_c"/>
    <property type="match status" value="1"/>
</dbReference>
<dbReference type="GeneID" id="66871447"/>
<keyword evidence="5" id="KW-0597">Phosphoprotein</keyword>
<dbReference type="SUPFAM" id="SSF47384">
    <property type="entry name" value="Homodimeric domain of signal transducing histidine kinase"/>
    <property type="match status" value="1"/>
</dbReference>
<dbReference type="Proteomes" id="UP000036780">
    <property type="component" value="Unassembled WGS sequence"/>
</dbReference>
<evidence type="ECO:0000256" key="4">
    <source>
        <dbReference type="ARBA" id="ARBA00022475"/>
    </source>
</evidence>
<dbReference type="GO" id="GO:0016036">
    <property type="term" value="P:cellular response to phosphate starvation"/>
    <property type="evidence" value="ECO:0007669"/>
    <property type="project" value="TreeGrafter"/>
</dbReference>
<dbReference type="GO" id="GO:0004721">
    <property type="term" value="F:phosphoprotein phosphatase activity"/>
    <property type="evidence" value="ECO:0007669"/>
    <property type="project" value="TreeGrafter"/>
</dbReference>
<evidence type="ECO:0000313" key="15">
    <source>
        <dbReference type="Proteomes" id="UP000036780"/>
    </source>
</evidence>
<dbReference type="Gene3D" id="1.10.287.130">
    <property type="match status" value="1"/>
</dbReference>
<dbReference type="Pfam" id="PF00512">
    <property type="entry name" value="HisKA"/>
    <property type="match status" value="1"/>
</dbReference>
<evidence type="ECO:0000256" key="12">
    <source>
        <dbReference type="SAM" id="Phobius"/>
    </source>
</evidence>
<keyword evidence="6" id="KW-0808">Transferase</keyword>
<dbReference type="PANTHER" id="PTHR45453:SF1">
    <property type="entry name" value="PHOSPHATE REGULON SENSOR PROTEIN PHOR"/>
    <property type="match status" value="1"/>
</dbReference>
<dbReference type="InterPro" id="IPR003661">
    <property type="entry name" value="HisK_dim/P_dom"/>
</dbReference>
<comment type="caution">
    <text evidence="14">The sequence shown here is derived from an EMBL/GenBank/DDBJ whole genome shotgun (WGS) entry which is preliminary data.</text>
</comment>
<dbReference type="CDD" id="cd00082">
    <property type="entry name" value="HisKA"/>
    <property type="match status" value="1"/>
</dbReference>
<evidence type="ECO:0000256" key="7">
    <source>
        <dbReference type="ARBA" id="ARBA00022741"/>
    </source>
</evidence>
<dbReference type="InterPro" id="IPR036097">
    <property type="entry name" value="HisK_dim/P_sf"/>
</dbReference>
<dbReference type="PROSITE" id="PS50109">
    <property type="entry name" value="HIS_KIN"/>
    <property type="match status" value="1"/>
</dbReference>
<dbReference type="AlphaFoldDB" id="A0A0L0QLQ5"/>
<evidence type="ECO:0000256" key="1">
    <source>
        <dbReference type="ARBA" id="ARBA00000085"/>
    </source>
</evidence>
<keyword evidence="9" id="KW-0067">ATP-binding</keyword>
<dbReference type="PATRIC" id="fig|1473.5.peg.1363"/>
<dbReference type="Gene3D" id="6.10.340.10">
    <property type="match status" value="1"/>
</dbReference>
<dbReference type="EC" id="2.7.13.3" evidence="3"/>
<dbReference type="InterPro" id="IPR005467">
    <property type="entry name" value="His_kinase_dom"/>
</dbReference>
<organism evidence="14 15">
    <name type="scientific">Virgibacillus pantothenticus</name>
    <dbReference type="NCBI Taxonomy" id="1473"/>
    <lineage>
        <taxon>Bacteria</taxon>
        <taxon>Bacillati</taxon>
        <taxon>Bacillota</taxon>
        <taxon>Bacilli</taxon>
        <taxon>Bacillales</taxon>
        <taxon>Bacillaceae</taxon>
        <taxon>Virgibacillus</taxon>
    </lineage>
</organism>
<keyword evidence="8 14" id="KW-0418">Kinase</keyword>
<evidence type="ECO:0000256" key="11">
    <source>
        <dbReference type="ARBA" id="ARBA00023136"/>
    </source>
</evidence>
<name>A0A0L0QLQ5_VIRPA</name>
<evidence type="ECO:0000256" key="2">
    <source>
        <dbReference type="ARBA" id="ARBA00004236"/>
    </source>
</evidence>
<proteinExistence type="predicted"/>
<dbReference type="FunFam" id="3.30.565.10:FF:000023">
    <property type="entry name" value="PAS domain-containing sensor histidine kinase"/>
    <property type="match status" value="1"/>
</dbReference>
<evidence type="ECO:0000256" key="8">
    <source>
        <dbReference type="ARBA" id="ARBA00022777"/>
    </source>
</evidence>
<protein>
    <recommendedName>
        <fullName evidence="3">histidine kinase</fullName>
        <ecNumber evidence="3">2.7.13.3</ecNumber>
    </recommendedName>
</protein>
<evidence type="ECO:0000256" key="10">
    <source>
        <dbReference type="ARBA" id="ARBA00023012"/>
    </source>
</evidence>
<gene>
    <name evidence="14" type="ORF">AFK71_13730</name>
</gene>
<keyword evidence="10" id="KW-0902">Two-component regulatory system</keyword>
<comment type="subcellular location">
    <subcellularLocation>
        <location evidence="2">Cell membrane</location>
    </subcellularLocation>
</comment>
<dbReference type="InterPro" id="IPR036890">
    <property type="entry name" value="HATPase_C_sf"/>
</dbReference>
<feature type="transmembrane region" description="Helical" evidence="12">
    <location>
        <begin position="9"/>
        <end position="32"/>
    </location>
</feature>
<sequence>MKWTLRTKIFIYLLIVSLCGVFLTSFSIFFGVENQFSNYLEVSRKEKTSFIEEEIIQTYKQTGRLISEQANSMLHDQAMTENLYYTLYDRSGNVVADTTRMQRMMHGMGMHQRTETADYESSSHTINVDGEKIGTMEVVYPVELVGEDFTFLKSIQQNILIAVIVILLLSILFSFLFSRRLSAGFMRLSTAVQELKKHKRVNVPVEDLSMEMKQLGESFNELANSLTKEEKLRKQFTADFAHELRTPLATLRSQLEAYQDGIWEPTPERLQKSHRELMRLVRLVNELETLIAVENPQKKLNFSTLEAGKIVSLLEDQFRPSFQKKGVTLQVNLPLKKTHFTADQDRVIQILTNLINNALQYTSKGKTVAIFTKDKEESICFIVKDEGIGIKNEDIPFLFERFYRGDKSRATKTGGIGIGLSIVKALVDAHHATIDFNSEVGEGTTVKVCFPKKRGF</sequence>
<evidence type="ECO:0000256" key="6">
    <source>
        <dbReference type="ARBA" id="ARBA00022679"/>
    </source>
</evidence>
<dbReference type="SMART" id="SM00388">
    <property type="entry name" value="HisKA"/>
    <property type="match status" value="1"/>
</dbReference>
<dbReference type="InterPro" id="IPR004358">
    <property type="entry name" value="Sig_transdc_His_kin-like_C"/>
</dbReference>
<evidence type="ECO:0000313" key="14">
    <source>
        <dbReference type="EMBL" id="KNE19535.1"/>
    </source>
</evidence>
<dbReference type="Gene3D" id="3.30.565.10">
    <property type="entry name" value="Histidine kinase-like ATPase, C-terminal domain"/>
    <property type="match status" value="1"/>
</dbReference>
<keyword evidence="7" id="KW-0547">Nucleotide-binding</keyword>
<evidence type="ECO:0000256" key="3">
    <source>
        <dbReference type="ARBA" id="ARBA00012438"/>
    </source>
</evidence>
<feature type="domain" description="Histidine kinase" evidence="13">
    <location>
        <begin position="239"/>
        <end position="454"/>
    </location>
</feature>
<dbReference type="SUPFAM" id="SSF55874">
    <property type="entry name" value="ATPase domain of HSP90 chaperone/DNA topoisomerase II/histidine kinase"/>
    <property type="match status" value="1"/>
</dbReference>
<dbReference type="PANTHER" id="PTHR45453">
    <property type="entry name" value="PHOSPHATE REGULON SENSOR PROTEIN PHOR"/>
    <property type="match status" value="1"/>
</dbReference>
<dbReference type="InterPro" id="IPR003594">
    <property type="entry name" value="HATPase_dom"/>
</dbReference>
<keyword evidence="12" id="KW-0812">Transmembrane</keyword>
<reference evidence="15" key="1">
    <citation type="submission" date="2015-07" db="EMBL/GenBank/DDBJ databases">
        <title>Fjat-10053 dsm26.</title>
        <authorList>
            <person name="Liu B."/>
            <person name="Wang J."/>
            <person name="Zhu Y."/>
            <person name="Liu G."/>
            <person name="Chen Q."/>
            <person name="Chen Z."/>
            <person name="Lan J."/>
            <person name="Che J."/>
            <person name="Ge C."/>
            <person name="Shi H."/>
            <person name="Pan Z."/>
            <person name="Liu X."/>
        </authorList>
    </citation>
    <scope>NUCLEOTIDE SEQUENCE [LARGE SCALE GENOMIC DNA]</scope>
    <source>
        <strain evidence="15">DSM 26</strain>
    </source>
</reference>
<feature type="transmembrane region" description="Helical" evidence="12">
    <location>
        <begin position="159"/>
        <end position="177"/>
    </location>
</feature>
<comment type="catalytic activity">
    <reaction evidence="1">
        <text>ATP + protein L-histidine = ADP + protein N-phospho-L-histidine.</text>
        <dbReference type="EC" id="2.7.13.3"/>
    </reaction>
</comment>
<keyword evidence="12" id="KW-1133">Transmembrane helix</keyword>
<dbReference type="GO" id="GO:0000155">
    <property type="term" value="F:phosphorelay sensor kinase activity"/>
    <property type="evidence" value="ECO:0007669"/>
    <property type="project" value="InterPro"/>
</dbReference>
<accession>A0A0L0QLQ5</accession>
<dbReference type="Pfam" id="PF02518">
    <property type="entry name" value="HATPase_c"/>
    <property type="match status" value="1"/>
</dbReference>